<evidence type="ECO:0000313" key="8">
    <source>
        <dbReference type="EMBL" id="VAX04628.1"/>
    </source>
</evidence>
<evidence type="ECO:0000256" key="5">
    <source>
        <dbReference type="ARBA" id="ARBA00023136"/>
    </source>
</evidence>
<feature type="transmembrane region" description="Helical" evidence="6">
    <location>
        <begin position="7"/>
        <end position="27"/>
    </location>
</feature>
<dbReference type="PRINTS" id="PR00721">
    <property type="entry name" value="STOMATIN"/>
</dbReference>
<dbReference type="Gene3D" id="3.30.479.30">
    <property type="entry name" value="Band 7 domain"/>
    <property type="match status" value="1"/>
</dbReference>
<organism evidence="8">
    <name type="scientific">hydrothermal vent metagenome</name>
    <dbReference type="NCBI Taxonomy" id="652676"/>
    <lineage>
        <taxon>unclassified sequences</taxon>
        <taxon>metagenomes</taxon>
        <taxon>ecological metagenomes</taxon>
    </lineage>
</organism>
<dbReference type="PIRSF" id="PIRSF005651">
    <property type="entry name" value="HflC"/>
    <property type="match status" value="1"/>
</dbReference>
<dbReference type="AlphaFoldDB" id="A0A3B1AZH4"/>
<dbReference type="GO" id="GO:0016020">
    <property type="term" value="C:membrane"/>
    <property type="evidence" value="ECO:0007669"/>
    <property type="project" value="UniProtKB-SubCell"/>
</dbReference>
<dbReference type="SMART" id="SM00244">
    <property type="entry name" value="PHB"/>
    <property type="match status" value="1"/>
</dbReference>
<dbReference type="InterPro" id="IPR001107">
    <property type="entry name" value="Band_7"/>
</dbReference>
<dbReference type="NCBIfam" id="TIGR01932">
    <property type="entry name" value="hflC"/>
    <property type="match status" value="1"/>
</dbReference>
<gene>
    <name evidence="8" type="ORF">MNBD_ALPHA03-2171</name>
</gene>
<dbReference type="CDD" id="cd03405">
    <property type="entry name" value="SPFH_HflC"/>
    <property type="match status" value="1"/>
</dbReference>
<dbReference type="Pfam" id="PF01145">
    <property type="entry name" value="Band_7"/>
    <property type="match status" value="1"/>
</dbReference>
<reference evidence="8" key="1">
    <citation type="submission" date="2018-06" db="EMBL/GenBank/DDBJ databases">
        <authorList>
            <person name="Zhirakovskaya E."/>
        </authorList>
    </citation>
    <scope>NUCLEOTIDE SEQUENCE</scope>
</reference>
<keyword evidence="5 6" id="KW-0472">Membrane</keyword>
<dbReference type="InterPro" id="IPR001972">
    <property type="entry name" value="Stomatin_HflK_fam"/>
</dbReference>
<name>A0A3B1AZH4_9ZZZZ</name>
<evidence type="ECO:0000256" key="3">
    <source>
        <dbReference type="ARBA" id="ARBA00022692"/>
    </source>
</evidence>
<dbReference type="PANTHER" id="PTHR42911:SF1">
    <property type="entry name" value="MODULATOR OF FTSH PROTEASE HFLC"/>
    <property type="match status" value="1"/>
</dbReference>
<evidence type="ECO:0000256" key="6">
    <source>
        <dbReference type="SAM" id="Phobius"/>
    </source>
</evidence>
<evidence type="ECO:0000259" key="7">
    <source>
        <dbReference type="SMART" id="SM00244"/>
    </source>
</evidence>
<evidence type="ECO:0000256" key="1">
    <source>
        <dbReference type="ARBA" id="ARBA00004370"/>
    </source>
</evidence>
<evidence type="ECO:0000256" key="2">
    <source>
        <dbReference type="ARBA" id="ARBA00007862"/>
    </source>
</evidence>
<feature type="domain" description="Band 7" evidence="7">
    <location>
        <begin position="22"/>
        <end position="184"/>
    </location>
</feature>
<comment type="similarity">
    <text evidence="2">Belongs to the band 7/mec-2 family. HflC subfamily.</text>
</comment>
<evidence type="ECO:0000256" key="4">
    <source>
        <dbReference type="ARBA" id="ARBA00022989"/>
    </source>
</evidence>
<comment type="subcellular location">
    <subcellularLocation>
        <location evidence="1">Membrane</location>
    </subcellularLocation>
</comment>
<dbReference type="EMBL" id="UOFW01000099">
    <property type="protein sequence ID" value="VAX04628.1"/>
    <property type="molecule type" value="Genomic_DNA"/>
</dbReference>
<keyword evidence="3 6" id="KW-0812">Transmembrane</keyword>
<accession>A0A3B1AZH4</accession>
<proteinExistence type="inferred from homology"/>
<keyword evidence="4 6" id="KW-1133">Transmembrane helix</keyword>
<dbReference type="PANTHER" id="PTHR42911">
    <property type="entry name" value="MODULATOR OF FTSH PROTEASE HFLC"/>
    <property type="match status" value="1"/>
</dbReference>
<dbReference type="SUPFAM" id="SSF117892">
    <property type="entry name" value="Band 7/SPFH domain"/>
    <property type="match status" value="1"/>
</dbReference>
<dbReference type="InterPro" id="IPR036013">
    <property type="entry name" value="Band_7/SPFH_dom_sf"/>
</dbReference>
<sequence length="292" mass="33073">MNNLKTLIGLVILGGSIIVLGASVYTVKETEQALVLQLGKWVKTEKNAGLHFKKPFVQDVVYFDKRIKLLDTPELIVITQDQKRIIVDAFSEYRIEDPLKVYQAVRDVRGAESRLSTTINSNLRKVFGEQKFRTALSGERKELRKKITDSVKDEAEAFGIVVVDVRIKRTDLPAENSKPIFDSMIAEREQVAREIRARGEEMAIRIISKAERDKTILLAEAERDAQKLRGEGDAQAAKIFANAYNQDAEFYAFYRSMLAYNEAFSANNTTMVLSPKGDFFKYFGNMTGAKKK</sequence>
<protein>
    <submittedName>
        <fullName evidence="8">HflC protein</fullName>
    </submittedName>
</protein>
<dbReference type="InterPro" id="IPR010200">
    <property type="entry name" value="HflC"/>
</dbReference>